<sequence>MPATSTPIGLIVAQHLIALGEQIRARRKSLKVSATTAAEAAGMSRVTLHRIEKGEPSVTMGAYLEAAHSVGLSVELIDPQAPKPAEEAVPATLLLDDYPQLKLLAWHLPDAREVTPQQALELYERGWRHVDRGRLEPQERRLIDALARQLGGGRLLV</sequence>
<name>A0A857J0M7_9BURK</name>
<dbReference type="SUPFAM" id="SSF47413">
    <property type="entry name" value="lambda repressor-like DNA-binding domains"/>
    <property type="match status" value="1"/>
</dbReference>
<dbReference type="InterPro" id="IPR001387">
    <property type="entry name" value="Cro/C1-type_HTH"/>
</dbReference>
<keyword evidence="3" id="KW-1185">Reference proteome</keyword>
<dbReference type="Proteomes" id="UP000464787">
    <property type="component" value="Chromosome"/>
</dbReference>
<dbReference type="InterPro" id="IPR010982">
    <property type="entry name" value="Lambda_DNA-bd_dom_sf"/>
</dbReference>
<dbReference type="SMART" id="SM00530">
    <property type="entry name" value="HTH_XRE"/>
    <property type="match status" value="1"/>
</dbReference>
<protein>
    <submittedName>
        <fullName evidence="2">Helix-turn-helix domain-containing protein</fullName>
    </submittedName>
</protein>
<proteinExistence type="predicted"/>
<dbReference type="CDD" id="cd00093">
    <property type="entry name" value="HTH_XRE"/>
    <property type="match status" value="1"/>
</dbReference>
<dbReference type="AlphaFoldDB" id="A0A857J0M7"/>
<feature type="domain" description="HTH cro/C1-type" evidence="1">
    <location>
        <begin position="23"/>
        <end position="55"/>
    </location>
</feature>
<organism evidence="2 3">
    <name type="scientific">Xylophilus rhododendri</name>
    <dbReference type="NCBI Taxonomy" id="2697032"/>
    <lineage>
        <taxon>Bacteria</taxon>
        <taxon>Pseudomonadati</taxon>
        <taxon>Pseudomonadota</taxon>
        <taxon>Betaproteobacteria</taxon>
        <taxon>Burkholderiales</taxon>
        <taxon>Xylophilus</taxon>
    </lineage>
</organism>
<dbReference type="Gene3D" id="1.10.260.40">
    <property type="entry name" value="lambda repressor-like DNA-binding domains"/>
    <property type="match status" value="1"/>
</dbReference>
<accession>A0A857J0M7</accession>
<dbReference type="RefSeq" id="WP_160550665.1">
    <property type="nucleotide sequence ID" value="NZ_CP047650.1"/>
</dbReference>
<dbReference type="EMBL" id="CP047650">
    <property type="protein sequence ID" value="QHI97147.1"/>
    <property type="molecule type" value="Genomic_DNA"/>
</dbReference>
<dbReference type="PROSITE" id="PS50943">
    <property type="entry name" value="HTH_CROC1"/>
    <property type="match status" value="1"/>
</dbReference>
<evidence type="ECO:0000313" key="3">
    <source>
        <dbReference type="Proteomes" id="UP000464787"/>
    </source>
</evidence>
<dbReference type="GO" id="GO:0003677">
    <property type="term" value="F:DNA binding"/>
    <property type="evidence" value="ECO:0007669"/>
    <property type="project" value="InterPro"/>
</dbReference>
<evidence type="ECO:0000313" key="2">
    <source>
        <dbReference type="EMBL" id="QHI97147.1"/>
    </source>
</evidence>
<evidence type="ECO:0000259" key="1">
    <source>
        <dbReference type="PROSITE" id="PS50943"/>
    </source>
</evidence>
<dbReference type="KEGG" id="xyk:GT347_03630"/>
<dbReference type="Pfam" id="PF13560">
    <property type="entry name" value="HTH_31"/>
    <property type="match status" value="1"/>
</dbReference>
<gene>
    <name evidence="2" type="ORF">GT347_03630</name>
</gene>
<reference evidence="2 3" key="1">
    <citation type="submission" date="2020-01" db="EMBL/GenBank/DDBJ databases">
        <title>Genome sequencing of strain KACC 21265.</title>
        <authorList>
            <person name="Heo J."/>
            <person name="Kim S.-J."/>
            <person name="Kim J.-S."/>
            <person name="Hong S.-B."/>
            <person name="Kwon S.-W."/>
        </authorList>
    </citation>
    <scope>NUCLEOTIDE SEQUENCE [LARGE SCALE GENOMIC DNA]</scope>
    <source>
        <strain evidence="2 3">KACC 21265</strain>
    </source>
</reference>